<dbReference type="PROSITE" id="PS00036">
    <property type="entry name" value="BZIP_BASIC"/>
    <property type="match status" value="1"/>
</dbReference>
<organism evidence="7 8">
    <name type="scientific">Holothuria leucospilota</name>
    <name type="common">Black long sea cucumber</name>
    <name type="synonym">Mertensiothuria leucospilota</name>
    <dbReference type="NCBI Taxonomy" id="206669"/>
    <lineage>
        <taxon>Eukaryota</taxon>
        <taxon>Metazoa</taxon>
        <taxon>Echinodermata</taxon>
        <taxon>Eleutherozoa</taxon>
        <taxon>Echinozoa</taxon>
        <taxon>Holothuroidea</taxon>
        <taxon>Aspidochirotacea</taxon>
        <taxon>Aspidochirotida</taxon>
        <taxon>Holothuriidae</taxon>
        <taxon>Holothuria</taxon>
    </lineage>
</organism>
<feature type="compositionally biased region" description="Basic and acidic residues" evidence="5">
    <location>
        <begin position="103"/>
        <end position="114"/>
    </location>
</feature>
<evidence type="ECO:0000256" key="4">
    <source>
        <dbReference type="SAM" id="Coils"/>
    </source>
</evidence>
<accession>A0A9Q1CIQ8</accession>
<dbReference type="CDD" id="cd14721">
    <property type="entry name" value="bZIP_Fos"/>
    <property type="match status" value="1"/>
</dbReference>
<dbReference type="GO" id="GO:0005634">
    <property type="term" value="C:nucleus"/>
    <property type="evidence" value="ECO:0007669"/>
    <property type="project" value="TreeGrafter"/>
</dbReference>
<dbReference type="PRINTS" id="PR00042">
    <property type="entry name" value="LEUZIPPRFOS"/>
</dbReference>
<dbReference type="GO" id="GO:0000981">
    <property type="term" value="F:DNA-binding transcription factor activity, RNA polymerase II-specific"/>
    <property type="evidence" value="ECO:0007669"/>
    <property type="project" value="TreeGrafter"/>
</dbReference>
<evidence type="ECO:0000313" key="7">
    <source>
        <dbReference type="EMBL" id="KAJ8045425.1"/>
    </source>
</evidence>
<proteinExistence type="predicted"/>
<keyword evidence="2" id="KW-0238">DNA-binding</keyword>
<feature type="coiled-coil region" evidence="4">
    <location>
        <begin position="138"/>
        <end position="179"/>
    </location>
</feature>
<dbReference type="InterPro" id="IPR046347">
    <property type="entry name" value="bZIP_sf"/>
</dbReference>
<dbReference type="SMART" id="SM00338">
    <property type="entry name" value="BRLZ"/>
    <property type="match status" value="1"/>
</dbReference>
<evidence type="ECO:0000313" key="8">
    <source>
        <dbReference type="Proteomes" id="UP001152320"/>
    </source>
</evidence>
<evidence type="ECO:0000256" key="3">
    <source>
        <dbReference type="ARBA" id="ARBA00023163"/>
    </source>
</evidence>
<dbReference type="AlphaFoldDB" id="A0A9Q1CIQ8"/>
<reference evidence="7" key="1">
    <citation type="submission" date="2021-10" db="EMBL/GenBank/DDBJ databases">
        <title>Tropical sea cucumber genome reveals ecological adaptation and Cuvierian tubules defense mechanism.</title>
        <authorList>
            <person name="Chen T."/>
        </authorList>
    </citation>
    <scope>NUCLEOTIDE SEQUENCE</scope>
    <source>
        <strain evidence="7">Nanhai2018</strain>
        <tissue evidence="7">Muscle</tissue>
    </source>
</reference>
<gene>
    <name evidence="7" type="ORF">HOLleu_08436</name>
</gene>
<dbReference type="GO" id="GO:0000978">
    <property type="term" value="F:RNA polymerase II cis-regulatory region sequence-specific DNA binding"/>
    <property type="evidence" value="ECO:0007669"/>
    <property type="project" value="TreeGrafter"/>
</dbReference>
<feature type="region of interest" description="Disordered" evidence="5">
    <location>
        <begin position="95"/>
        <end position="121"/>
    </location>
</feature>
<dbReference type="InterPro" id="IPR004827">
    <property type="entry name" value="bZIP"/>
</dbReference>
<dbReference type="Proteomes" id="UP001152320">
    <property type="component" value="Chromosome 3"/>
</dbReference>
<keyword evidence="4" id="KW-0175">Coiled coil</keyword>
<feature type="domain" description="BZIP" evidence="6">
    <location>
        <begin position="113"/>
        <end position="176"/>
    </location>
</feature>
<dbReference type="PANTHER" id="PTHR23351">
    <property type="entry name" value="FOS TRANSCRIPTION FACTOR-RELATED"/>
    <property type="match status" value="1"/>
</dbReference>
<keyword evidence="1" id="KW-0805">Transcription regulation</keyword>
<feature type="compositionally biased region" description="Polar residues" evidence="5">
    <location>
        <begin position="245"/>
        <end position="259"/>
    </location>
</feature>
<evidence type="ECO:0000256" key="1">
    <source>
        <dbReference type="ARBA" id="ARBA00023015"/>
    </source>
</evidence>
<dbReference type="PANTHER" id="PTHR23351:SF24">
    <property type="entry name" value="ACTIVATING TRANSCRIPTION FACTOR 3-RELATED"/>
    <property type="match status" value="1"/>
</dbReference>
<name>A0A9Q1CIQ8_HOLLE</name>
<evidence type="ECO:0000256" key="5">
    <source>
        <dbReference type="SAM" id="MobiDB-lite"/>
    </source>
</evidence>
<evidence type="ECO:0000259" key="6">
    <source>
        <dbReference type="PROSITE" id="PS50217"/>
    </source>
</evidence>
<comment type="caution">
    <text evidence="7">The sequence shown here is derived from an EMBL/GenBank/DDBJ whole genome shotgun (WGS) entry which is preliminary data.</text>
</comment>
<dbReference type="Gene3D" id="1.20.5.170">
    <property type="match status" value="1"/>
</dbReference>
<dbReference type="OrthoDB" id="10065720at2759"/>
<keyword evidence="3" id="KW-0804">Transcription</keyword>
<dbReference type="Pfam" id="PF00170">
    <property type="entry name" value="bZIP_1"/>
    <property type="match status" value="1"/>
</dbReference>
<dbReference type="PROSITE" id="PS50217">
    <property type="entry name" value="BZIP"/>
    <property type="match status" value="1"/>
</dbReference>
<dbReference type="SUPFAM" id="SSF57959">
    <property type="entry name" value="Leucine zipper domain"/>
    <property type="match status" value="1"/>
</dbReference>
<protein>
    <submittedName>
        <fullName evidence="7">Proto-oncogene c-Fos</fullName>
    </submittedName>
</protein>
<dbReference type="EMBL" id="JAIZAY010000003">
    <property type="protein sequence ID" value="KAJ8045425.1"/>
    <property type="molecule type" value="Genomic_DNA"/>
</dbReference>
<evidence type="ECO:0000256" key="2">
    <source>
        <dbReference type="ARBA" id="ARBA00023125"/>
    </source>
</evidence>
<feature type="compositionally biased region" description="Polar residues" evidence="5">
    <location>
        <begin position="223"/>
        <end position="234"/>
    </location>
</feature>
<sequence length="259" mass="28715">MDISSGYTTSAVHNTTQHAIPTSVITPTTSLANGWLDAQTNNLHGGFVPPPVSSSSGVYAIPTSAIRSVPQHQQRIIAGAATRITKEDLDLLRMSPSNSRRRIRDEELAPEERVKRKQRRERNKLAAAKCRQRRVDHTNALVQETEEWEAKNNTLEQELTKLQQQKEQLEFILEAHKAMCKKNKTNKETTTTATTTTKTVTLDTPSTEVVTPTSAFKTEPFGESTSAPPMSSPSCGREIKKESSSDLSSPETNRTMIEL</sequence>
<feature type="region of interest" description="Disordered" evidence="5">
    <location>
        <begin position="203"/>
        <end position="259"/>
    </location>
</feature>
<dbReference type="InterPro" id="IPR000837">
    <property type="entry name" value="AP-1"/>
</dbReference>
<keyword evidence="8" id="KW-1185">Reference proteome</keyword>